<name>M6VBS5_9LEPT</name>
<comment type="caution">
    <text evidence="1">The sequence shown here is derived from an EMBL/GenBank/DDBJ whole genome shotgun (WGS) entry which is preliminary data.</text>
</comment>
<evidence type="ECO:0000313" key="2">
    <source>
        <dbReference type="Proteomes" id="UP000012112"/>
    </source>
</evidence>
<protein>
    <submittedName>
        <fullName evidence="1">Uncharacterized protein</fullName>
    </submittedName>
</protein>
<proteinExistence type="predicted"/>
<organism evidence="1 2">
    <name type="scientific">Leptospira noguchii</name>
    <dbReference type="NCBI Taxonomy" id="28182"/>
    <lineage>
        <taxon>Bacteria</taxon>
        <taxon>Pseudomonadati</taxon>
        <taxon>Spirochaetota</taxon>
        <taxon>Spirochaetia</taxon>
        <taxon>Leptospirales</taxon>
        <taxon>Leptospiraceae</taxon>
        <taxon>Leptospira</taxon>
    </lineage>
</organism>
<sequence>MEGKLIDLSPNSHLLLIYQNAILVNGSVILKEEMANLFYSCVLCLYQVLRK</sequence>
<evidence type="ECO:0000313" key="1">
    <source>
        <dbReference type="EMBL" id="EMO52476.1"/>
    </source>
</evidence>
<dbReference type="Proteomes" id="UP000012112">
    <property type="component" value="Unassembled WGS sequence"/>
</dbReference>
<accession>M6VBS5</accession>
<dbReference type="AlphaFoldDB" id="M6VBS5"/>
<dbReference type="EMBL" id="AKWD02000057">
    <property type="protein sequence ID" value="EMO52476.1"/>
    <property type="molecule type" value="Genomic_DNA"/>
</dbReference>
<gene>
    <name evidence="1" type="ORF">LEP1GSC172_0296</name>
</gene>
<reference evidence="1 2" key="1">
    <citation type="submission" date="2013-01" db="EMBL/GenBank/DDBJ databases">
        <authorList>
            <person name="Harkins D.M."/>
            <person name="Durkin A.S."/>
            <person name="Brinkac L.M."/>
            <person name="Haft D.H."/>
            <person name="Selengut J.D."/>
            <person name="Sanka R."/>
            <person name="DePew J."/>
            <person name="Purushe J."/>
            <person name="Matthias M.A."/>
            <person name="Vinetz J.M."/>
            <person name="Sutton G.G."/>
            <person name="Nierman W.C."/>
            <person name="Fouts D.E."/>
        </authorList>
    </citation>
    <scope>NUCLEOTIDE SEQUENCE [LARGE SCALE GENOMIC DNA]</scope>
    <source>
        <strain evidence="1 2">HAI1536</strain>
    </source>
</reference>